<dbReference type="OrthoDB" id="8064941at2759"/>
<evidence type="ECO:0000313" key="2">
    <source>
        <dbReference type="Proteomes" id="UP000887013"/>
    </source>
</evidence>
<reference evidence="1" key="1">
    <citation type="submission" date="2020-08" db="EMBL/GenBank/DDBJ databases">
        <title>Multicomponent nature underlies the extraordinary mechanical properties of spider dragline silk.</title>
        <authorList>
            <person name="Kono N."/>
            <person name="Nakamura H."/>
            <person name="Mori M."/>
            <person name="Yoshida Y."/>
            <person name="Ohtoshi R."/>
            <person name="Malay A.D."/>
            <person name="Moran D.A.P."/>
            <person name="Tomita M."/>
            <person name="Numata K."/>
            <person name="Arakawa K."/>
        </authorList>
    </citation>
    <scope>NUCLEOTIDE SEQUENCE</scope>
</reference>
<keyword evidence="2" id="KW-1185">Reference proteome</keyword>
<proteinExistence type="predicted"/>
<accession>A0A8X6TXM8</accession>
<dbReference type="EMBL" id="BMAW01067047">
    <property type="protein sequence ID" value="GFT57841.1"/>
    <property type="molecule type" value="Genomic_DNA"/>
</dbReference>
<sequence>MGCMTCGTVLLKPHVVHISIIQFRQKNCVIVSRYRAPVTFAARPATFSKKVWSNDASSPKSAPNSNMLSMHLFLDNHVRVQ</sequence>
<organism evidence="1 2">
    <name type="scientific">Nephila pilipes</name>
    <name type="common">Giant wood spider</name>
    <name type="synonym">Nephila maculata</name>
    <dbReference type="NCBI Taxonomy" id="299642"/>
    <lineage>
        <taxon>Eukaryota</taxon>
        <taxon>Metazoa</taxon>
        <taxon>Ecdysozoa</taxon>
        <taxon>Arthropoda</taxon>
        <taxon>Chelicerata</taxon>
        <taxon>Arachnida</taxon>
        <taxon>Araneae</taxon>
        <taxon>Araneomorphae</taxon>
        <taxon>Entelegynae</taxon>
        <taxon>Araneoidea</taxon>
        <taxon>Nephilidae</taxon>
        <taxon>Nephila</taxon>
    </lineage>
</organism>
<name>A0A8X6TXM8_NEPPI</name>
<dbReference type="Proteomes" id="UP000887013">
    <property type="component" value="Unassembled WGS sequence"/>
</dbReference>
<protein>
    <submittedName>
        <fullName evidence="1">Uncharacterized protein</fullName>
    </submittedName>
</protein>
<comment type="caution">
    <text evidence="1">The sequence shown here is derived from an EMBL/GenBank/DDBJ whole genome shotgun (WGS) entry which is preliminary data.</text>
</comment>
<evidence type="ECO:0000313" key="1">
    <source>
        <dbReference type="EMBL" id="GFT57841.1"/>
    </source>
</evidence>
<gene>
    <name evidence="1" type="ORF">NPIL_7281</name>
</gene>
<dbReference type="AlphaFoldDB" id="A0A8X6TXM8"/>